<dbReference type="RefSeq" id="WP_073608604.1">
    <property type="nucleotide sequence ID" value="NZ_MRCG01000007.1"/>
</dbReference>
<keyword evidence="1" id="KW-1133">Transmembrane helix</keyword>
<evidence type="ECO:0000313" key="2">
    <source>
        <dbReference type="EMBL" id="OKH48151.1"/>
    </source>
</evidence>
<feature type="transmembrane region" description="Helical" evidence="1">
    <location>
        <begin position="31"/>
        <end position="55"/>
    </location>
</feature>
<dbReference type="Proteomes" id="UP000185557">
    <property type="component" value="Unassembled WGS sequence"/>
</dbReference>
<dbReference type="STRING" id="549789.NIES30_11710"/>
<organism evidence="2 3">
    <name type="scientific">Phormidium tenue NIES-30</name>
    <dbReference type="NCBI Taxonomy" id="549789"/>
    <lineage>
        <taxon>Bacteria</taxon>
        <taxon>Bacillati</taxon>
        <taxon>Cyanobacteriota</taxon>
        <taxon>Cyanophyceae</taxon>
        <taxon>Oscillatoriophycideae</taxon>
        <taxon>Oscillatoriales</taxon>
        <taxon>Oscillatoriaceae</taxon>
        <taxon>Phormidium</taxon>
    </lineage>
</organism>
<sequence>MVASFFSLVLVILLLGIFGLAQWWQIPVGNFVDWVVGLASFGWLLTITTVPWNIYFEAKGALSEATLSAENGITVDDRQIDYVRSLARWSLRLVLGLHLLTALGLYFLASTGISQLGYWGSAAALLLSGLRPAVRTYQYFAARIAAIQQQFKYPREDVVWLRDRLTQAETKLEELTTQLNTDDPASWAATEQRQRQALRQDLTVLATEVTTLTTTNQAEHQRLALEGQQAIAQLSADGQFLEHVREIIRFFKAA</sequence>
<keyword evidence="1" id="KW-0812">Transmembrane</keyword>
<proteinExistence type="predicted"/>
<dbReference type="AlphaFoldDB" id="A0A1U7J5S7"/>
<accession>A0A1U7J5S7</accession>
<name>A0A1U7J5S7_9CYAN</name>
<feature type="transmembrane region" description="Helical" evidence="1">
    <location>
        <begin position="89"/>
        <end position="110"/>
    </location>
</feature>
<comment type="caution">
    <text evidence="2">The sequence shown here is derived from an EMBL/GenBank/DDBJ whole genome shotgun (WGS) entry which is preliminary data.</text>
</comment>
<keyword evidence="3" id="KW-1185">Reference proteome</keyword>
<evidence type="ECO:0000256" key="1">
    <source>
        <dbReference type="SAM" id="Phobius"/>
    </source>
</evidence>
<reference evidence="2 3" key="1">
    <citation type="submission" date="2016-11" db="EMBL/GenBank/DDBJ databases">
        <title>Draft Genome Sequences of Nine Cyanobacterial Strains from Diverse Habitats.</title>
        <authorList>
            <person name="Zhu T."/>
            <person name="Hou S."/>
            <person name="Lu X."/>
            <person name="Hess W.R."/>
        </authorList>
    </citation>
    <scope>NUCLEOTIDE SEQUENCE [LARGE SCALE GENOMIC DNA]</scope>
    <source>
        <strain evidence="2 3">NIES-30</strain>
    </source>
</reference>
<gene>
    <name evidence="2" type="ORF">NIES30_11710</name>
</gene>
<feature type="transmembrane region" description="Helical" evidence="1">
    <location>
        <begin position="116"/>
        <end position="134"/>
    </location>
</feature>
<evidence type="ECO:0000313" key="3">
    <source>
        <dbReference type="Proteomes" id="UP000185557"/>
    </source>
</evidence>
<dbReference type="OrthoDB" id="509327at2"/>
<protein>
    <submittedName>
        <fullName evidence="2">Uncharacterized protein</fullName>
    </submittedName>
</protein>
<keyword evidence="1" id="KW-0472">Membrane</keyword>
<dbReference type="EMBL" id="MRCG01000007">
    <property type="protein sequence ID" value="OKH48151.1"/>
    <property type="molecule type" value="Genomic_DNA"/>
</dbReference>